<evidence type="ECO:0000256" key="1">
    <source>
        <dbReference type="ARBA" id="ARBA00004651"/>
    </source>
</evidence>
<feature type="transmembrane region" description="Helical" evidence="7">
    <location>
        <begin position="167"/>
        <end position="185"/>
    </location>
</feature>
<accession>A0A9J6RAF2</accession>
<dbReference type="PRINTS" id="PR01035">
    <property type="entry name" value="TCRTETA"/>
</dbReference>
<dbReference type="PROSITE" id="PS50850">
    <property type="entry name" value="MFS"/>
    <property type="match status" value="1"/>
</dbReference>
<evidence type="ECO:0000256" key="3">
    <source>
        <dbReference type="ARBA" id="ARBA00022475"/>
    </source>
</evidence>
<comment type="subcellular location">
    <subcellularLocation>
        <location evidence="1">Cell membrane</location>
        <topology evidence="1">Multi-pass membrane protein</topology>
    </subcellularLocation>
</comment>
<feature type="transmembrane region" description="Helical" evidence="7">
    <location>
        <begin position="141"/>
        <end position="161"/>
    </location>
</feature>
<feature type="domain" description="Major facilitator superfamily (MFS) profile" evidence="8">
    <location>
        <begin position="10"/>
        <end position="404"/>
    </location>
</feature>
<evidence type="ECO:0000256" key="4">
    <source>
        <dbReference type="ARBA" id="ARBA00022692"/>
    </source>
</evidence>
<evidence type="ECO:0000313" key="9">
    <source>
        <dbReference type="EMBL" id="MCZ0702299.1"/>
    </source>
</evidence>
<keyword evidence="2" id="KW-0813">Transport</keyword>
<keyword evidence="3" id="KW-1003">Cell membrane</keyword>
<feature type="transmembrane region" description="Helical" evidence="7">
    <location>
        <begin position="349"/>
        <end position="372"/>
    </location>
</feature>
<feature type="transmembrane region" description="Helical" evidence="7">
    <location>
        <begin position="249"/>
        <end position="270"/>
    </location>
</feature>
<evidence type="ECO:0000256" key="6">
    <source>
        <dbReference type="ARBA" id="ARBA00023136"/>
    </source>
</evidence>
<evidence type="ECO:0000256" key="2">
    <source>
        <dbReference type="ARBA" id="ARBA00022448"/>
    </source>
</evidence>
<evidence type="ECO:0000259" key="8">
    <source>
        <dbReference type="PROSITE" id="PS50850"/>
    </source>
</evidence>
<feature type="transmembrane region" description="Helical" evidence="7">
    <location>
        <begin position="110"/>
        <end position="129"/>
    </location>
</feature>
<feature type="transmembrane region" description="Helical" evidence="7">
    <location>
        <begin position="12"/>
        <end position="32"/>
    </location>
</feature>
<keyword evidence="5 7" id="KW-1133">Transmembrane helix</keyword>
<name>A0A9J6RAF2_9BACI</name>
<dbReference type="AlphaFoldDB" id="A0A9J6RAF2"/>
<dbReference type="Proteomes" id="UP001084197">
    <property type="component" value="Unassembled WGS sequence"/>
</dbReference>
<feature type="transmembrane region" description="Helical" evidence="7">
    <location>
        <begin position="314"/>
        <end position="337"/>
    </location>
</feature>
<keyword evidence="10" id="KW-1185">Reference proteome</keyword>
<dbReference type="Gene3D" id="1.20.1250.20">
    <property type="entry name" value="MFS general substrate transporter like domains"/>
    <property type="match status" value="2"/>
</dbReference>
<dbReference type="InterPro" id="IPR011701">
    <property type="entry name" value="MFS"/>
</dbReference>
<dbReference type="SUPFAM" id="SSF103473">
    <property type="entry name" value="MFS general substrate transporter"/>
    <property type="match status" value="1"/>
</dbReference>
<evidence type="ECO:0000256" key="7">
    <source>
        <dbReference type="SAM" id="Phobius"/>
    </source>
</evidence>
<feature type="transmembrane region" description="Helical" evidence="7">
    <location>
        <begin position="78"/>
        <end position="104"/>
    </location>
</feature>
<dbReference type="InterPro" id="IPR001958">
    <property type="entry name" value="Tet-R_TetA/multi-R_MdtG-like"/>
</dbReference>
<proteinExistence type="predicted"/>
<sequence>MNEVGRRKKQVTIVALVTALCLLGDSMLYITLPIFYEQVGLQSLWEVGLLLSINRFVRIPMNPLVGFMYRKFQLKTGLYIAVVLAVITTVGYGIGTGLFIWVLLRLLWGIAWSFLRLGGFFTILHASTDRNRGENMGRYNGLYRLGSLGGMIGGGVLVSMIGFQPTVIAFGLSMVIGIPLVYKGITKNPSQNLVVTPEITPKKKVFFGLTCKAITTITSGMILAFLIQGMFNSSISLVMVMHFGEEISLYRWTIGITALAGTLQGVRWLWEPYLAVRLGRVSDGEQGRLPLFLLALVVSAMGFVFIPIPLPLAIWLGMILFVMAASTTLTTLVDALTSDEAQGQDANRLMTIYSVFLDLGAAMGPLVSYFLFSIGGTVVHVFNGAAVVFMMLFVYWSAIYFQTKKEQHKASINV</sequence>
<dbReference type="EMBL" id="JAPRAT010000004">
    <property type="protein sequence ID" value="MCZ0702299.1"/>
    <property type="molecule type" value="Genomic_DNA"/>
</dbReference>
<comment type="caution">
    <text evidence="9">The sequence shown here is derived from an EMBL/GenBank/DDBJ whole genome shotgun (WGS) entry which is preliminary data.</text>
</comment>
<gene>
    <name evidence="9" type="ORF">OWO01_03615</name>
</gene>
<evidence type="ECO:0000256" key="5">
    <source>
        <dbReference type="ARBA" id="ARBA00022989"/>
    </source>
</evidence>
<feature type="transmembrane region" description="Helical" evidence="7">
    <location>
        <begin position="378"/>
        <end position="401"/>
    </location>
</feature>
<dbReference type="Pfam" id="PF07690">
    <property type="entry name" value="MFS_1"/>
    <property type="match status" value="1"/>
</dbReference>
<protein>
    <submittedName>
        <fullName evidence="9">MFS transporter</fullName>
    </submittedName>
</protein>
<keyword evidence="6 7" id="KW-0472">Membrane</keyword>
<dbReference type="RefSeq" id="WP_268779066.1">
    <property type="nucleotide sequence ID" value="NZ_JAPRAT010000004.1"/>
</dbReference>
<feature type="transmembrane region" description="Helical" evidence="7">
    <location>
        <begin position="205"/>
        <end position="229"/>
    </location>
</feature>
<keyword evidence="4 7" id="KW-0812">Transmembrane</keyword>
<evidence type="ECO:0000313" key="10">
    <source>
        <dbReference type="Proteomes" id="UP001084197"/>
    </source>
</evidence>
<dbReference type="GO" id="GO:0022857">
    <property type="term" value="F:transmembrane transporter activity"/>
    <property type="evidence" value="ECO:0007669"/>
    <property type="project" value="InterPro"/>
</dbReference>
<feature type="transmembrane region" description="Helical" evidence="7">
    <location>
        <begin position="291"/>
        <end position="308"/>
    </location>
</feature>
<dbReference type="InterPro" id="IPR036259">
    <property type="entry name" value="MFS_trans_sf"/>
</dbReference>
<dbReference type="GO" id="GO:0005886">
    <property type="term" value="C:plasma membrane"/>
    <property type="evidence" value="ECO:0007669"/>
    <property type="project" value="UniProtKB-SubCell"/>
</dbReference>
<reference evidence="9" key="1">
    <citation type="submission" date="2022-11" db="EMBL/GenBank/DDBJ databases">
        <title>WGS of Natronobacillus azotifigens 24KS-1, an anaerobic diazotrophic haloalkaliphile from soda-rich habitats.</title>
        <authorList>
            <person name="Sorokin D.Y."/>
            <person name="Merkel A.Y."/>
        </authorList>
    </citation>
    <scope>NUCLEOTIDE SEQUENCE</scope>
    <source>
        <strain evidence="9">24KS-1</strain>
    </source>
</reference>
<dbReference type="InterPro" id="IPR020846">
    <property type="entry name" value="MFS_dom"/>
</dbReference>
<feature type="transmembrane region" description="Helical" evidence="7">
    <location>
        <begin position="38"/>
        <end position="57"/>
    </location>
</feature>
<organism evidence="9 10">
    <name type="scientific">Natronobacillus azotifigens</name>
    <dbReference type="NCBI Taxonomy" id="472978"/>
    <lineage>
        <taxon>Bacteria</taxon>
        <taxon>Bacillati</taxon>
        <taxon>Bacillota</taxon>
        <taxon>Bacilli</taxon>
        <taxon>Bacillales</taxon>
        <taxon>Bacillaceae</taxon>
        <taxon>Natronobacillus</taxon>
    </lineage>
</organism>
<dbReference type="PANTHER" id="PTHR43414:SF1">
    <property type="entry name" value="PEPTIDE PERMEASE"/>
    <property type="match status" value="1"/>
</dbReference>
<dbReference type="PANTHER" id="PTHR43414">
    <property type="entry name" value="MULTIDRUG RESISTANCE PROTEIN MDTG"/>
    <property type="match status" value="1"/>
</dbReference>